<dbReference type="RefSeq" id="WP_067369674.1">
    <property type="nucleotide sequence ID" value="NZ_JBIUBN010000008.1"/>
</dbReference>
<protein>
    <submittedName>
        <fullName evidence="2">Uncharacterized protein</fullName>
    </submittedName>
</protein>
<comment type="caution">
    <text evidence="2">The sequence shown here is derived from an EMBL/GenBank/DDBJ whole genome shotgun (WGS) entry which is preliminary data.</text>
</comment>
<keyword evidence="1" id="KW-0472">Membrane</keyword>
<name>A0A136PMZ5_9ACTN</name>
<gene>
    <name evidence="2" type="ORF">AWW66_21955</name>
</gene>
<feature type="transmembrane region" description="Helical" evidence="1">
    <location>
        <begin position="16"/>
        <end position="37"/>
    </location>
</feature>
<keyword evidence="1" id="KW-0812">Transmembrane</keyword>
<organism evidence="2 3">
    <name type="scientific">Micromonospora rosaria</name>
    <dbReference type="NCBI Taxonomy" id="47874"/>
    <lineage>
        <taxon>Bacteria</taxon>
        <taxon>Bacillati</taxon>
        <taxon>Actinomycetota</taxon>
        <taxon>Actinomycetes</taxon>
        <taxon>Micromonosporales</taxon>
        <taxon>Micromonosporaceae</taxon>
        <taxon>Micromonospora</taxon>
    </lineage>
</organism>
<feature type="transmembrane region" description="Helical" evidence="1">
    <location>
        <begin position="134"/>
        <end position="160"/>
    </location>
</feature>
<evidence type="ECO:0000313" key="2">
    <source>
        <dbReference type="EMBL" id="KXK59850.1"/>
    </source>
</evidence>
<dbReference type="OrthoDB" id="3403351at2"/>
<dbReference type="Proteomes" id="UP000070620">
    <property type="component" value="Unassembled WGS sequence"/>
</dbReference>
<reference evidence="2 3" key="1">
    <citation type="submission" date="2016-01" db="EMBL/GenBank/DDBJ databases">
        <title>Whole genome sequence and analysis of Micromonospora rosaria DSM 803, which can produce antibacterial substance rosamicin.</title>
        <authorList>
            <person name="Yang H."/>
            <person name="He X."/>
            <person name="Zhu D."/>
        </authorList>
    </citation>
    <scope>NUCLEOTIDE SEQUENCE [LARGE SCALE GENOMIC DNA]</scope>
    <source>
        <strain evidence="2 3">DSM 803</strain>
    </source>
</reference>
<keyword evidence="1" id="KW-1133">Transmembrane helix</keyword>
<accession>A0A136PMZ5</accession>
<dbReference type="AlphaFoldDB" id="A0A136PMZ5"/>
<feature type="transmembrane region" description="Helical" evidence="1">
    <location>
        <begin position="107"/>
        <end position="128"/>
    </location>
</feature>
<dbReference type="EMBL" id="LRQV01000094">
    <property type="protein sequence ID" value="KXK59850.1"/>
    <property type="molecule type" value="Genomic_DNA"/>
</dbReference>
<keyword evidence="3" id="KW-1185">Reference proteome</keyword>
<evidence type="ECO:0000256" key="1">
    <source>
        <dbReference type="SAM" id="Phobius"/>
    </source>
</evidence>
<feature type="transmembrane region" description="Helical" evidence="1">
    <location>
        <begin position="72"/>
        <end position="95"/>
    </location>
</feature>
<sequence>MAVTNSAGTGRSHGRAVGTGSFAAVVLVAVCGSPAYVDWAAANTDPTGAGGWFLRLLAWPAWRFGVGEGSGVGAADVTAILLVLLAAGFLHLLSASQPARGPGVGQFFTGWAAYVLASGFAAFLGSFLGPDAALAVAFQATGTGVTYGFFAGWIIGAASLGGRA</sequence>
<proteinExistence type="predicted"/>
<evidence type="ECO:0000313" key="3">
    <source>
        <dbReference type="Proteomes" id="UP000070620"/>
    </source>
</evidence>